<evidence type="ECO:0000259" key="1">
    <source>
        <dbReference type="Pfam" id="PF01323"/>
    </source>
</evidence>
<dbReference type="PANTHER" id="PTHR13887">
    <property type="entry name" value="GLUTATHIONE S-TRANSFERASE KAPPA"/>
    <property type="match status" value="1"/>
</dbReference>
<organism evidence="2 3">
    <name type="scientific">Catenovulum sediminis</name>
    <dbReference type="NCBI Taxonomy" id="1740262"/>
    <lineage>
        <taxon>Bacteria</taxon>
        <taxon>Pseudomonadati</taxon>
        <taxon>Pseudomonadota</taxon>
        <taxon>Gammaproteobacteria</taxon>
        <taxon>Alteromonadales</taxon>
        <taxon>Alteromonadaceae</taxon>
        <taxon>Catenovulum</taxon>
    </lineage>
</organism>
<feature type="domain" description="DSBA-like thioredoxin" evidence="1">
    <location>
        <begin position="3"/>
        <end position="43"/>
    </location>
</feature>
<reference evidence="2 3" key="1">
    <citation type="submission" date="2024-06" db="EMBL/GenBank/DDBJ databases">
        <authorList>
            <person name="Chen R.Y."/>
        </authorList>
    </citation>
    <scope>NUCLEOTIDE SEQUENCE [LARGE SCALE GENOMIC DNA]</scope>
    <source>
        <strain evidence="2 3">D2</strain>
    </source>
</reference>
<dbReference type="InterPro" id="IPR036249">
    <property type="entry name" value="Thioredoxin-like_sf"/>
</dbReference>
<comment type="caution">
    <text evidence="2">The sequence shown here is derived from an EMBL/GenBank/DDBJ whole genome shotgun (WGS) entry which is preliminary data.</text>
</comment>
<dbReference type="Pfam" id="PF01323">
    <property type="entry name" value="DSBA"/>
    <property type="match status" value="2"/>
</dbReference>
<dbReference type="EMBL" id="JBELOE010000093">
    <property type="protein sequence ID" value="MER2491209.1"/>
    <property type="molecule type" value="Genomic_DNA"/>
</dbReference>
<proteinExistence type="predicted"/>
<gene>
    <name evidence="2" type="ORF">ABS311_04865</name>
</gene>
<evidence type="ECO:0000313" key="3">
    <source>
        <dbReference type="Proteomes" id="UP001467690"/>
    </source>
</evidence>
<evidence type="ECO:0000313" key="2">
    <source>
        <dbReference type="EMBL" id="MER2491209.1"/>
    </source>
</evidence>
<dbReference type="RefSeq" id="WP_350400877.1">
    <property type="nucleotide sequence ID" value="NZ_JBELOE010000093.1"/>
</dbReference>
<name>A0ABV1RE53_9ALTE</name>
<dbReference type="InterPro" id="IPR001853">
    <property type="entry name" value="DSBA-like_thioredoxin_dom"/>
</dbReference>
<dbReference type="Gene3D" id="3.40.30.10">
    <property type="entry name" value="Glutaredoxin"/>
    <property type="match status" value="1"/>
</dbReference>
<feature type="domain" description="DSBA-like thioredoxin" evidence="1">
    <location>
        <begin position="123"/>
        <end position="210"/>
    </location>
</feature>
<accession>A0ABV1RE53</accession>
<dbReference type="Proteomes" id="UP001467690">
    <property type="component" value="Unassembled WGS sequence"/>
</dbReference>
<dbReference type="SUPFAM" id="SSF52833">
    <property type="entry name" value="Thioredoxin-like"/>
    <property type="match status" value="1"/>
</dbReference>
<protein>
    <submittedName>
        <fullName evidence="2">DsbA family protein</fullName>
    </submittedName>
</protein>
<sequence>MIQIEFFHDAVCGWCYIQSPRLRAIAERYPVEVIHRSFVLQKNNDEMISRFGSLDAAKNEILQHWQHCKAYADAPELINIEGMRAAAFDYPTGYLSARYAKAVERVGEQISGQAGGQCAHWDFFDAVQKAHLYFNQNINDPKVLDDIVTQLQLPLDQIHKVLLSRENADDVERDIHRAQERGISRIPAFLINGQNVVSQSLSYSQLATLIQSELDKKAVSGQAEELL</sequence>
<keyword evidence="3" id="KW-1185">Reference proteome</keyword>